<evidence type="ECO:0000313" key="5">
    <source>
        <dbReference type="Proteomes" id="UP000295411"/>
    </source>
</evidence>
<dbReference type="FunFam" id="3.20.20.300:FF:000011">
    <property type="entry name" value="Glycosyl hydrolase"/>
    <property type="match status" value="1"/>
</dbReference>
<comment type="similarity">
    <text evidence="1">Belongs to the glycosyl hydrolase 3 family.</text>
</comment>
<evidence type="ECO:0000259" key="3">
    <source>
        <dbReference type="SMART" id="SM01217"/>
    </source>
</evidence>
<accession>A0A4R5TWF9</accession>
<dbReference type="Pfam" id="PF00933">
    <property type="entry name" value="Glyco_hydro_3"/>
    <property type="match status" value="1"/>
</dbReference>
<organism evidence="4 5">
    <name type="scientific">Arthrobacter crusticola</name>
    <dbReference type="NCBI Taxonomy" id="2547960"/>
    <lineage>
        <taxon>Bacteria</taxon>
        <taxon>Bacillati</taxon>
        <taxon>Actinomycetota</taxon>
        <taxon>Actinomycetes</taxon>
        <taxon>Micrococcales</taxon>
        <taxon>Micrococcaceae</taxon>
        <taxon>Arthrobacter</taxon>
    </lineage>
</organism>
<feature type="domain" description="Fibronectin type III-like" evidence="3">
    <location>
        <begin position="679"/>
        <end position="748"/>
    </location>
</feature>
<dbReference type="AlphaFoldDB" id="A0A4R5TWF9"/>
<keyword evidence="2 4" id="KW-0378">Hydrolase</keyword>
<dbReference type="Proteomes" id="UP000295411">
    <property type="component" value="Unassembled WGS sequence"/>
</dbReference>
<dbReference type="Gene3D" id="3.20.20.300">
    <property type="entry name" value="Glycoside hydrolase, family 3, N-terminal domain"/>
    <property type="match status" value="1"/>
</dbReference>
<dbReference type="Pfam" id="PF01915">
    <property type="entry name" value="Glyco_hydro_3_C"/>
    <property type="match status" value="1"/>
</dbReference>
<proteinExistence type="inferred from homology"/>
<dbReference type="GO" id="GO:0005975">
    <property type="term" value="P:carbohydrate metabolic process"/>
    <property type="evidence" value="ECO:0007669"/>
    <property type="project" value="InterPro"/>
</dbReference>
<keyword evidence="5" id="KW-1185">Reference proteome</keyword>
<gene>
    <name evidence="4" type="ORF">E2F48_09195</name>
</gene>
<dbReference type="InterPro" id="IPR036881">
    <property type="entry name" value="Glyco_hydro_3_C_sf"/>
</dbReference>
<evidence type="ECO:0000256" key="2">
    <source>
        <dbReference type="ARBA" id="ARBA00022801"/>
    </source>
</evidence>
<dbReference type="InterPro" id="IPR050288">
    <property type="entry name" value="Cellulose_deg_GH3"/>
</dbReference>
<dbReference type="OrthoDB" id="3187421at2"/>
<name>A0A4R5TWF9_9MICC</name>
<reference evidence="4 5" key="1">
    <citation type="submission" date="2019-03" db="EMBL/GenBank/DDBJ databases">
        <title>Arthrobacter sp. nov., an bacterium isolated from biocrust in Mu Us Desert.</title>
        <authorList>
            <person name="Lixiong L."/>
        </authorList>
    </citation>
    <scope>NUCLEOTIDE SEQUENCE [LARGE SCALE GENOMIC DNA]</scope>
    <source>
        <strain evidence="4 5">SLN-3</strain>
    </source>
</reference>
<dbReference type="InterPro" id="IPR017853">
    <property type="entry name" value="GH"/>
</dbReference>
<dbReference type="SUPFAM" id="SSF52279">
    <property type="entry name" value="Beta-D-glucan exohydrolase, C-terminal domain"/>
    <property type="match status" value="1"/>
</dbReference>
<dbReference type="PANTHER" id="PTHR42715:SF10">
    <property type="entry name" value="BETA-GLUCOSIDASE"/>
    <property type="match status" value="1"/>
</dbReference>
<protein>
    <submittedName>
        <fullName evidence="4">Glycosyl hydrolase</fullName>
    </submittedName>
</protein>
<dbReference type="InterPro" id="IPR026891">
    <property type="entry name" value="Fn3-like"/>
</dbReference>
<dbReference type="PANTHER" id="PTHR42715">
    <property type="entry name" value="BETA-GLUCOSIDASE"/>
    <property type="match status" value="1"/>
</dbReference>
<dbReference type="InterPro" id="IPR013783">
    <property type="entry name" value="Ig-like_fold"/>
</dbReference>
<dbReference type="InterPro" id="IPR002772">
    <property type="entry name" value="Glyco_hydro_3_C"/>
</dbReference>
<dbReference type="GO" id="GO:0004553">
    <property type="term" value="F:hydrolase activity, hydrolyzing O-glycosyl compounds"/>
    <property type="evidence" value="ECO:0007669"/>
    <property type="project" value="InterPro"/>
</dbReference>
<comment type="caution">
    <text evidence="4">The sequence shown here is derived from an EMBL/GenBank/DDBJ whole genome shotgun (WGS) entry which is preliminary data.</text>
</comment>
<dbReference type="PRINTS" id="PR00133">
    <property type="entry name" value="GLHYDRLASE3"/>
</dbReference>
<dbReference type="Gene3D" id="2.60.40.10">
    <property type="entry name" value="Immunoglobulins"/>
    <property type="match status" value="1"/>
</dbReference>
<dbReference type="InterPro" id="IPR036962">
    <property type="entry name" value="Glyco_hydro_3_N_sf"/>
</dbReference>
<dbReference type="InterPro" id="IPR001764">
    <property type="entry name" value="Glyco_hydro_3_N"/>
</dbReference>
<dbReference type="RefSeq" id="WP_133403697.1">
    <property type="nucleotide sequence ID" value="NZ_SMTK01000003.1"/>
</dbReference>
<evidence type="ECO:0000313" key="4">
    <source>
        <dbReference type="EMBL" id="TDK25428.1"/>
    </source>
</evidence>
<dbReference type="SUPFAM" id="SSF51445">
    <property type="entry name" value="(Trans)glycosidases"/>
    <property type="match status" value="1"/>
</dbReference>
<dbReference type="Pfam" id="PF14310">
    <property type="entry name" value="Fn3-like"/>
    <property type="match status" value="1"/>
</dbReference>
<dbReference type="EMBL" id="SMTK01000003">
    <property type="protein sequence ID" value="TDK25428.1"/>
    <property type="molecule type" value="Genomic_DNA"/>
</dbReference>
<dbReference type="Gene3D" id="3.40.50.1700">
    <property type="entry name" value="Glycoside hydrolase family 3 C-terminal domain"/>
    <property type="match status" value="1"/>
</dbReference>
<dbReference type="SMART" id="SM01217">
    <property type="entry name" value="Fn3_like"/>
    <property type="match status" value="1"/>
</dbReference>
<sequence>MTETTLNNAPWRDPALPPEGRVEALIQAMTLREKLAQLVGVWVGANTEGGEVAPHQHEMNEAVDLDELLPHGLGQLTRPFGTAPVEPGLGALSLQRTQERIAAANRFGIPALVHEECLAGFAAWKATAYPVPLAWGATFNPDLVRTMASAIGADLRSVGVHQGLAPVLDVVRDARWGRVEETIGEDPYLIGTLATAYVQGLERAGIVATLKHFVGYSASKAGRNLAPVSIGERERADVLLPPFEMAVRESGVRSVMHAYTDIDGVPTAADASLLTTLLRDTWGFDGTVVADYFGIAFLKELHRVAATLGEAAAAALTAGVDVELPTVHTFGEHLVNEIDGGRLSEDLVDRALQRVLRQKLDLGLLDPDWSPIPSALAGAAPSSLPVVDLDSAGNRAIAGTLAEQSIVLVRNDGLLPITRAPRIALIGPNADTHRAFLGCYSFPAHVGEQHPHIEMGLPIPTVADALHREFPDSDITVAAGCTIDGTAVTGFDEAVAVAGGADVVIAVLGDRAGLFGRGTSGEGCDVESLALPGVQQQLLDELLATGKPVVVVLLTGRPYALGAAAATAAAIVQGFFPGEEGAAAVAGVLSGRINPSGRLPVSIPGTPGAQPSTYLAAPLAQANGVSSIDPTAAFGFGHGLSYTPFLWRDLEATAATADTDGEVTVSLTVENTGDRDGVEVVQLYLHDPVASVVRPVQRLISYARVPLPAHGAARVRFTIHADVTSFTGRDGRRVVEPGELELRLGASSCDIRLASSLTLTGQPRPVDHTRRLHCPVQVETF</sequence>
<evidence type="ECO:0000256" key="1">
    <source>
        <dbReference type="ARBA" id="ARBA00005336"/>
    </source>
</evidence>